<reference evidence="1 2" key="1">
    <citation type="submission" date="2021-05" db="EMBL/GenBank/DDBJ databases">
        <title>Draft Whole Genome Sequencing Of Biosensor Chromobacterium violaceum Strain CV026 Reveals A Regulatory RNA In Chromobacterium violaceum Phenotype Regulatory Network.</title>
        <authorList>
            <person name="Hong K.W."/>
            <person name="Chan K.G."/>
            <person name="Chang C.-Y."/>
        </authorList>
    </citation>
    <scope>NUCLEOTIDE SEQUENCE [LARGE SCALE GENOMIC DNA]</scope>
    <source>
        <strain evidence="1 2">ATCC 31532</strain>
    </source>
</reference>
<proteinExistence type="predicted"/>
<organism evidence="1 2">
    <name type="scientific">Chromobacterium subtsugae</name>
    <dbReference type="NCBI Taxonomy" id="251747"/>
    <lineage>
        <taxon>Bacteria</taxon>
        <taxon>Pseudomonadati</taxon>
        <taxon>Pseudomonadota</taxon>
        <taxon>Betaproteobacteria</taxon>
        <taxon>Neisseriales</taxon>
        <taxon>Chromobacteriaceae</taxon>
        <taxon>Chromobacterium</taxon>
    </lineage>
</organism>
<dbReference type="GeneID" id="89685726"/>
<gene>
    <name evidence="1" type="ORF">KIF53_15605</name>
</gene>
<dbReference type="RefSeq" id="WP_059184272.1">
    <property type="nucleotide sequence ID" value="NZ_CP142381.1"/>
</dbReference>
<protein>
    <submittedName>
        <fullName evidence="1">Uncharacterized protein</fullName>
    </submittedName>
</protein>
<sequence length="62" mass="7010">MGIAVFRDKNGKEVMVNPSAVSYARESDQQFECVVIHFVDDQSSIIVRDTFSAVLQALRNNY</sequence>
<accession>A0ABS7FIE4</accession>
<comment type="caution">
    <text evidence="1">The sequence shown here is derived from an EMBL/GenBank/DDBJ whole genome shotgun (WGS) entry which is preliminary data.</text>
</comment>
<dbReference type="EMBL" id="JAHDTB010000014">
    <property type="protein sequence ID" value="MBW8289059.1"/>
    <property type="molecule type" value="Genomic_DNA"/>
</dbReference>
<name>A0ABS7FIE4_9NEIS</name>
<evidence type="ECO:0000313" key="1">
    <source>
        <dbReference type="EMBL" id="MBW8289059.1"/>
    </source>
</evidence>
<keyword evidence="2" id="KW-1185">Reference proteome</keyword>
<evidence type="ECO:0000313" key="2">
    <source>
        <dbReference type="Proteomes" id="UP000711178"/>
    </source>
</evidence>
<dbReference type="Proteomes" id="UP000711178">
    <property type="component" value="Unassembled WGS sequence"/>
</dbReference>